<accession>A0A2X2BSD7</accession>
<dbReference type="AlphaFoldDB" id="A0A2X2BSD7"/>
<evidence type="ECO:0000256" key="1">
    <source>
        <dbReference type="SAM" id="MobiDB-lite"/>
    </source>
</evidence>
<dbReference type="Pfam" id="PF05125">
    <property type="entry name" value="Phage_cap_P2"/>
    <property type="match status" value="1"/>
</dbReference>
<reference evidence="2 3" key="1">
    <citation type="submission" date="2018-06" db="EMBL/GenBank/DDBJ databases">
        <authorList>
            <consortium name="Pathogen Informatics"/>
            <person name="Doyle S."/>
        </authorList>
    </citation>
    <scope>NUCLEOTIDE SEQUENCE [LARGE SCALE GENOMIC DNA]</scope>
    <source>
        <strain evidence="2 3">NCTC10975</strain>
    </source>
</reference>
<name>A0A2X2BSD7_PROMI</name>
<organism evidence="2 3">
    <name type="scientific">Proteus mirabilis</name>
    <dbReference type="NCBI Taxonomy" id="584"/>
    <lineage>
        <taxon>Bacteria</taxon>
        <taxon>Pseudomonadati</taxon>
        <taxon>Pseudomonadota</taxon>
        <taxon>Gammaproteobacteria</taxon>
        <taxon>Enterobacterales</taxon>
        <taxon>Morganellaceae</taxon>
        <taxon>Proteus</taxon>
    </lineage>
</organism>
<feature type="region of interest" description="Disordered" evidence="1">
    <location>
        <begin position="56"/>
        <end position="75"/>
    </location>
</feature>
<proteinExistence type="predicted"/>
<gene>
    <name evidence="2" type="ORF">NCTC10975_02889</name>
</gene>
<protein>
    <submittedName>
        <fullName evidence="2">Phage major capsid protein</fullName>
    </submittedName>
</protein>
<feature type="compositionally biased region" description="Basic and acidic residues" evidence="1">
    <location>
        <begin position="56"/>
        <end position="69"/>
    </location>
</feature>
<evidence type="ECO:0000313" key="3">
    <source>
        <dbReference type="Proteomes" id="UP000251485"/>
    </source>
</evidence>
<dbReference type="Proteomes" id="UP000251485">
    <property type="component" value="Unassembled WGS sequence"/>
</dbReference>
<evidence type="ECO:0000313" key="2">
    <source>
        <dbReference type="EMBL" id="SPY97781.1"/>
    </source>
</evidence>
<sequence length="75" mass="8661">MKQILGRLCRGRCYQFWANAGGENEFINRMQAFIQESFALDMIRIGWNGNHIAEDTNAEKYPNGEDVNKGWHQIG</sequence>
<dbReference type="InterPro" id="IPR006441">
    <property type="entry name" value="Phage_P2_GpN"/>
</dbReference>
<dbReference type="EMBL" id="UAUE01000023">
    <property type="protein sequence ID" value="SPY97781.1"/>
    <property type="molecule type" value="Genomic_DNA"/>
</dbReference>